<organism evidence="3 4">
    <name type="scientific">Sorangium atrum</name>
    <dbReference type="NCBI Taxonomy" id="2995308"/>
    <lineage>
        <taxon>Bacteria</taxon>
        <taxon>Pseudomonadati</taxon>
        <taxon>Myxococcota</taxon>
        <taxon>Polyangia</taxon>
        <taxon>Polyangiales</taxon>
        <taxon>Polyangiaceae</taxon>
        <taxon>Sorangium</taxon>
    </lineage>
</organism>
<keyword evidence="2" id="KW-0812">Transmembrane</keyword>
<keyword evidence="2" id="KW-0472">Membrane</keyword>
<feature type="compositionally biased region" description="Basic residues" evidence="1">
    <location>
        <begin position="287"/>
        <end position="299"/>
    </location>
</feature>
<dbReference type="EMBL" id="JAQNDK010000001">
    <property type="protein sequence ID" value="MDC0678825.1"/>
    <property type="molecule type" value="Genomic_DNA"/>
</dbReference>
<evidence type="ECO:0000313" key="4">
    <source>
        <dbReference type="Proteomes" id="UP001217485"/>
    </source>
</evidence>
<sequence length="299" mass="32330">MPYRDKLDAASGTGKLITVRRYLDPVAAQMDRTLLSANGIESHVFEAASYNPLLSGAAGGTQLQVREGDLQRVERLLEVHPGEAASNDDEEEAGGVRCPRCELAYCFHERLRLEGSSAATALTILAAPLLLFLPRRWHCHKCGHVWDDPKEGPAAMTKLEEGDPRPVFRLRRAHSGMGLFLGLFAGFCGALLVTAALPRAGGELAFAVLVGAPFIGWAVGGWWQYDLCSEPGCRTALTSDRSECPRCSGAIAGVIRSADEHYAAAADFRRELSALRASDRAREGEKKKRTKKRPASASG</sequence>
<evidence type="ECO:0008006" key="5">
    <source>
        <dbReference type="Google" id="ProtNLM"/>
    </source>
</evidence>
<proteinExistence type="predicted"/>
<evidence type="ECO:0000313" key="3">
    <source>
        <dbReference type="EMBL" id="MDC0678825.1"/>
    </source>
</evidence>
<accession>A0ABT5BXD0</accession>
<gene>
    <name evidence="3" type="ORF">POL72_13855</name>
</gene>
<reference evidence="3 4" key="1">
    <citation type="submission" date="2023-01" db="EMBL/GenBank/DDBJ databases">
        <title>Minimal conservation of predation-associated metabolite biosynthetic gene clusters underscores biosynthetic potential of Myxococcota including descriptions for ten novel species: Archangium lansinium sp. nov., Myxococcus landrumus sp. nov., Nannocystis bai.</title>
        <authorList>
            <person name="Ahearne A."/>
            <person name="Stevens C."/>
            <person name="Dowd S."/>
        </authorList>
    </citation>
    <scope>NUCLEOTIDE SEQUENCE [LARGE SCALE GENOMIC DNA]</scope>
    <source>
        <strain evidence="3 4">WIWO2</strain>
    </source>
</reference>
<name>A0ABT5BXD0_9BACT</name>
<comment type="caution">
    <text evidence="3">The sequence shown here is derived from an EMBL/GenBank/DDBJ whole genome shotgun (WGS) entry which is preliminary data.</text>
</comment>
<dbReference type="RefSeq" id="WP_272095668.1">
    <property type="nucleotide sequence ID" value="NZ_JAQNDK010000001.1"/>
</dbReference>
<evidence type="ECO:0000256" key="1">
    <source>
        <dbReference type="SAM" id="MobiDB-lite"/>
    </source>
</evidence>
<dbReference type="Proteomes" id="UP001217485">
    <property type="component" value="Unassembled WGS sequence"/>
</dbReference>
<evidence type="ECO:0000256" key="2">
    <source>
        <dbReference type="SAM" id="Phobius"/>
    </source>
</evidence>
<feature type="transmembrane region" description="Helical" evidence="2">
    <location>
        <begin position="178"/>
        <end position="198"/>
    </location>
</feature>
<feature type="transmembrane region" description="Helical" evidence="2">
    <location>
        <begin position="204"/>
        <end position="225"/>
    </location>
</feature>
<feature type="region of interest" description="Disordered" evidence="1">
    <location>
        <begin position="278"/>
        <end position="299"/>
    </location>
</feature>
<keyword evidence="4" id="KW-1185">Reference proteome</keyword>
<protein>
    <recommendedName>
        <fullName evidence="5">DUF2007 domain-containing protein</fullName>
    </recommendedName>
</protein>
<keyword evidence="2" id="KW-1133">Transmembrane helix</keyword>